<keyword evidence="3" id="KW-1185">Reference proteome</keyword>
<accession>A0ABV9VLA4</accession>
<evidence type="ECO:0000313" key="3">
    <source>
        <dbReference type="Proteomes" id="UP001595908"/>
    </source>
</evidence>
<sequence>MRDYEFEAPAHPAEDEDHGMRITSAYEQLLSRLSGGEEDFWDRPDGSWGEGEYERDEELSKAEAERRADANSAYVIGSKALRRDELDNARAWFAVATDAEHPGAAFRSALAAARSTAQADVSALSNLLRTAPARRDTEVRRWLRIAADWGHGDARHLIASLPESDEASWAGASAGAAGDTGAAAGRDGEAPAPGRPVRVEDTEFYDEMHTFLLFPGHGEQPQPGQETATRHVRLTGASRPMAAGEALRFLLDPAGAGRARSARSAGWLPARPLQRAYRRGNHVVFLVDACREALPRTFGSRPPSAPDELGPLREQAYERLSISAWVASSQHAARYWTPFGSKFGPRLPLVVVTKAATSLRMADVQPLATDKISELLLLLARAVKRPAMDPADVARGRYAGAPERWPGPGLCAASDQRGPAARTPLAWLLFHDIASLMEDARVDHLPSPVAGQNSLSSCRQASASLDALQQFGKADMRWEPAQWFGLRAATAASAVRHPAKAGAGYALVHLWCTNLRAREPSWWVVLTCDNWPEMSTSVNSRRDAAHGSAGPVDCQCAHCERARPDKRLPKPGPRPLTP</sequence>
<protein>
    <submittedName>
        <fullName evidence="2">Uncharacterized protein</fullName>
    </submittedName>
</protein>
<proteinExistence type="predicted"/>
<name>A0ABV9VLA4_STRAZ</name>
<gene>
    <name evidence="2" type="ORF">ACFPL4_35920</name>
</gene>
<feature type="compositionally biased region" description="Low complexity" evidence="1">
    <location>
        <begin position="169"/>
        <end position="185"/>
    </location>
</feature>
<reference evidence="3" key="1">
    <citation type="journal article" date="2019" name="Int. J. Syst. Evol. Microbiol.">
        <title>The Global Catalogue of Microorganisms (GCM) 10K type strain sequencing project: providing services to taxonomists for standard genome sequencing and annotation.</title>
        <authorList>
            <consortium name="The Broad Institute Genomics Platform"/>
            <consortium name="The Broad Institute Genome Sequencing Center for Infectious Disease"/>
            <person name="Wu L."/>
            <person name="Ma J."/>
        </authorList>
    </citation>
    <scope>NUCLEOTIDE SEQUENCE [LARGE SCALE GENOMIC DNA]</scope>
    <source>
        <strain evidence="3">ICMP 257</strain>
    </source>
</reference>
<dbReference type="Proteomes" id="UP001595908">
    <property type="component" value="Unassembled WGS sequence"/>
</dbReference>
<feature type="region of interest" description="Disordered" evidence="1">
    <location>
        <begin position="36"/>
        <end position="56"/>
    </location>
</feature>
<feature type="region of interest" description="Disordered" evidence="1">
    <location>
        <begin position="169"/>
        <end position="195"/>
    </location>
</feature>
<evidence type="ECO:0000256" key="1">
    <source>
        <dbReference type="SAM" id="MobiDB-lite"/>
    </source>
</evidence>
<dbReference type="RefSeq" id="WP_033305804.1">
    <property type="nucleotide sequence ID" value="NZ_JBHSJE010000021.1"/>
</dbReference>
<evidence type="ECO:0000313" key="2">
    <source>
        <dbReference type="EMBL" id="MFC4983642.1"/>
    </source>
</evidence>
<organism evidence="2 3">
    <name type="scientific">Streptomyces atroolivaceus</name>
    <dbReference type="NCBI Taxonomy" id="66869"/>
    <lineage>
        <taxon>Bacteria</taxon>
        <taxon>Bacillati</taxon>
        <taxon>Actinomycetota</taxon>
        <taxon>Actinomycetes</taxon>
        <taxon>Kitasatosporales</taxon>
        <taxon>Streptomycetaceae</taxon>
        <taxon>Streptomyces</taxon>
    </lineage>
</organism>
<dbReference type="EMBL" id="JBHSJE010000021">
    <property type="protein sequence ID" value="MFC4983642.1"/>
    <property type="molecule type" value="Genomic_DNA"/>
</dbReference>
<comment type="caution">
    <text evidence="2">The sequence shown here is derived from an EMBL/GenBank/DDBJ whole genome shotgun (WGS) entry which is preliminary data.</text>
</comment>
<dbReference type="GeneID" id="31237599"/>